<gene>
    <name evidence="2" type="ORF">MCBB_1060</name>
</gene>
<dbReference type="Proteomes" id="UP000094707">
    <property type="component" value="Chromosome I"/>
</dbReference>
<reference evidence="2 3" key="1">
    <citation type="submission" date="2016-08" db="EMBL/GenBank/DDBJ databases">
        <authorList>
            <person name="Seilhamer J.J."/>
        </authorList>
    </citation>
    <scope>NUCLEOTIDE SEQUENCE [LARGE SCALE GENOMIC DNA]</scope>
    <source>
        <strain evidence="2">Buetzberg</strain>
    </source>
</reference>
<evidence type="ECO:0000313" key="3">
    <source>
        <dbReference type="Proteomes" id="UP000094707"/>
    </source>
</evidence>
<proteinExistence type="predicted"/>
<dbReference type="EMBL" id="LT607756">
    <property type="protein sequence ID" value="SCG85619.1"/>
    <property type="molecule type" value="Genomic_DNA"/>
</dbReference>
<evidence type="ECO:0000313" key="2">
    <source>
        <dbReference type="EMBL" id="SCG85619.1"/>
    </source>
</evidence>
<dbReference type="STRING" id="118062.MCBB_1060"/>
<dbReference type="InterPro" id="IPR002477">
    <property type="entry name" value="Peptidoglycan-bd-like"/>
</dbReference>
<dbReference type="OrthoDB" id="77526at2157"/>
<dbReference type="InterPro" id="IPR036366">
    <property type="entry name" value="PGBDSf"/>
</dbReference>
<dbReference type="Gene3D" id="1.10.101.10">
    <property type="entry name" value="PGBD-like superfamily/PGBD"/>
    <property type="match status" value="1"/>
</dbReference>
<protein>
    <submittedName>
        <fullName evidence="2">Peptidoglycan binding-like</fullName>
    </submittedName>
</protein>
<organism evidence="2 3">
    <name type="scientific">Methanobacterium congolense</name>
    <dbReference type="NCBI Taxonomy" id="118062"/>
    <lineage>
        <taxon>Archaea</taxon>
        <taxon>Methanobacteriati</taxon>
        <taxon>Methanobacteriota</taxon>
        <taxon>Methanomada group</taxon>
        <taxon>Methanobacteria</taxon>
        <taxon>Methanobacteriales</taxon>
        <taxon>Methanobacteriaceae</taxon>
        <taxon>Methanobacterium</taxon>
    </lineage>
</organism>
<dbReference type="GeneID" id="30411906"/>
<keyword evidence="3" id="KW-1185">Reference proteome</keyword>
<dbReference type="Pfam" id="PF01471">
    <property type="entry name" value="PG_binding_1"/>
    <property type="match status" value="1"/>
</dbReference>
<dbReference type="InterPro" id="IPR036365">
    <property type="entry name" value="PGBD-like_sf"/>
</dbReference>
<dbReference type="SUPFAM" id="SSF47090">
    <property type="entry name" value="PGBD-like"/>
    <property type="match status" value="1"/>
</dbReference>
<sequence>MTMNEKTILRIGSTENQNIKALQYRLKSLGYYKGSIDGKYGPITRSAVTAYQKSKKIGPRWNSS</sequence>
<accession>A0A1D3L290</accession>
<dbReference type="KEGG" id="mcub:MCBB_1060"/>
<name>A0A1D3L290_9EURY</name>
<dbReference type="RefSeq" id="WP_071906756.1">
    <property type="nucleotide sequence ID" value="NZ_LT607756.1"/>
</dbReference>
<evidence type="ECO:0000259" key="1">
    <source>
        <dbReference type="Pfam" id="PF01471"/>
    </source>
</evidence>
<feature type="domain" description="Peptidoglycan binding-like" evidence="1">
    <location>
        <begin position="16"/>
        <end position="56"/>
    </location>
</feature>
<dbReference type="AlphaFoldDB" id="A0A1D3L290"/>